<comment type="caution">
    <text evidence="1">The sequence shown here is derived from an EMBL/GenBank/DDBJ whole genome shotgun (WGS) entry which is preliminary data.</text>
</comment>
<sequence length="42" mass="4532">MAVRGVNLPNAKVFVADGASYLGVGFSFFNEDNVQNLEEKAL</sequence>
<evidence type="ECO:0000313" key="1">
    <source>
        <dbReference type="EMBL" id="KFN89881.1"/>
    </source>
</evidence>
<evidence type="ECO:0000313" key="2">
    <source>
        <dbReference type="Proteomes" id="UP000029381"/>
    </source>
</evidence>
<dbReference type="PATRIC" id="fig|1302648.3.peg.1749"/>
<name>A0A091BWB5_9ENTE</name>
<dbReference type="EMBL" id="JPVT01000191">
    <property type="protein sequence ID" value="KFN89881.1"/>
    <property type="molecule type" value="Genomic_DNA"/>
</dbReference>
<keyword evidence="2" id="KW-1185">Reference proteome</keyword>
<proteinExistence type="predicted"/>
<gene>
    <name evidence="1" type="ORF">TMU3MR103_1787</name>
</gene>
<accession>A0A091BWB5</accession>
<protein>
    <submittedName>
        <fullName evidence="1">Uncharacterized protein</fullName>
    </submittedName>
</protein>
<organism evidence="1 2">
    <name type="scientific">Tetragenococcus muriaticus 3MR10-3</name>
    <dbReference type="NCBI Taxonomy" id="1302648"/>
    <lineage>
        <taxon>Bacteria</taxon>
        <taxon>Bacillati</taxon>
        <taxon>Bacillota</taxon>
        <taxon>Bacilli</taxon>
        <taxon>Lactobacillales</taxon>
        <taxon>Enterococcaceae</taxon>
        <taxon>Tetragenococcus</taxon>
    </lineage>
</organism>
<dbReference type="AlphaFoldDB" id="A0A091BWB5"/>
<dbReference type="Proteomes" id="UP000029381">
    <property type="component" value="Unassembled WGS sequence"/>
</dbReference>
<reference evidence="1 2" key="1">
    <citation type="submission" date="2014-08" db="EMBL/GenBank/DDBJ databases">
        <title>Genome sequence of Tetragenococcus muriaticus.</title>
        <authorList>
            <person name="Chuea-nongthon C."/>
            <person name="Rodtong S."/>
            <person name="Yongsawatdigul J."/>
            <person name="Steele J.L."/>
            <person name="Liu X.-y."/>
            <person name="Speers J."/>
            <person name="Glasner J.D."/>
            <person name="Neeno-Eckwall E.C."/>
        </authorList>
    </citation>
    <scope>NUCLEOTIDE SEQUENCE [LARGE SCALE GENOMIC DNA]</scope>
    <source>
        <strain evidence="1 2">3MR10-3</strain>
    </source>
</reference>